<feature type="transmembrane region" description="Helical" evidence="8">
    <location>
        <begin position="151"/>
        <end position="175"/>
    </location>
</feature>
<feature type="transmembrane region" description="Helical" evidence="8">
    <location>
        <begin position="398"/>
        <end position="417"/>
    </location>
</feature>
<dbReference type="PROSITE" id="PS50850">
    <property type="entry name" value="MFS"/>
    <property type="match status" value="1"/>
</dbReference>
<evidence type="ECO:0000313" key="12">
    <source>
        <dbReference type="EMBL" id="MEC5498906.1"/>
    </source>
</evidence>
<evidence type="ECO:0000256" key="8">
    <source>
        <dbReference type="SAM" id="Phobius"/>
    </source>
</evidence>
<dbReference type="Gene3D" id="1.20.1250.20">
    <property type="entry name" value="MFS general substrate transporter like domains"/>
    <property type="match status" value="2"/>
</dbReference>
<feature type="transmembrane region" description="Helical" evidence="8">
    <location>
        <begin position="307"/>
        <end position="325"/>
    </location>
</feature>
<reference evidence="12 14" key="2">
    <citation type="journal article" date="2023" name="Nat. Commun.">
        <title>Genomic dissection of endemic carbapenem resistance reveals metallo-beta-lactamase dissemination through clonal, plasmid and integron transfer.</title>
        <authorList>
            <person name="Macesic N."/>
            <person name="Hawkey J."/>
            <person name="Vezina B."/>
            <person name="Wisniewski J.A."/>
            <person name="Cottingham H."/>
            <person name="Blakeway L.V."/>
            <person name="Harshegyi T."/>
            <person name="Pragastis K."/>
            <person name="Badoordeen G.Z."/>
            <person name="Dennison A."/>
            <person name="Spelman D.W."/>
            <person name="Jenney A.W.J."/>
            <person name="Peleg A.Y."/>
        </authorList>
    </citation>
    <scope>NUCLEOTIDE SEQUENCE [LARGE SCALE GENOMIC DNA]</scope>
    <source>
        <strain evidence="12 14">CPO519</strain>
    </source>
</reference>
<feature type="transmembrane region" description="Helical" evidence="8">
    <location>
        <begin position="331"/>
        <end position="348"/>
    </location>
</feature>
<dbReference type="GO" id="GO:0015293">
    <property type="term" value="F:symporter activity"/>
    <property type="evidence" value="ECO:0007669"/>
    <property type="project" value="UniProtKB-KW"/>
</dbReference>
<dbReference type="GO" id="GO:0005886">
    <property type="term" value="C:plasma membrane"/>
    <property type="evidence" value="ECO:0007669"/>
    <property type="project" value="UniProtKB-SubCell"/>
</dbReference>
<evidence type="ECO:0000256" key="5">
    <source>
        <dbReference type="ARBA" id="ARBA00022847"/>
    </source>
</evidence>
<dbReference type="SUPFAM" id="SSF103473">
    <property type="entry name" value="MFS general substrate transporter"/>
    <property type="match status" value="1"/>
</dbReference>
<feature type="domain" description="Major facilitator superfamily (MFS) profile" evidence="9">
    <location>
        <begin position="15"/>
        <end position="420"/>
    </location>
</feature>
<organism evidence="11">
    <name type="scientific">Acinetobacter baumannii</name>
    <dbReference type="NCBI Taxonomy" id="470"/>
    <lineage>
        <taxon>Bacteria</taxon>
        <taxon>Pseudomonadati</taxon>
        <taxon>Pseudomonadota</taxon>
        <taxon>Gammaproteobacteria</taxon>
        <taxon>Moraxellales</taxon>
        <taxon>Moraxellaceae</taxon>
        <taxon>Acinetobacter</taxon>
        <taxon>Acinetobacter calcoaceticus/baumannii complex</taxon>
    </lineage>
</organism>
<feature type="transmembrane region" description="Helical" evidence="8">
    <location>
        <begin position="278"/>
        <end position="295"/>
    </location>
</feature>
<dbReference type="PANTHER" id="PTHR43528">
    <property type="entry name" value="ALPHA-KETOGLUTARATE PERMEASE"/>
    <property type="match status" value="1"/>
</dbReference>
<accession>A0A0Q1HW02</accession>
<reference evidence="10 13" key="1">
    <citation type="submission" date="2015-10" db="EMBL/GenBank/DDBJ databases">
        <title>The utility of whole genome sequencing in characterizing Acinetobacter epidemiology and analyzing hospital outbreaks.</title>
        <authorList>
            <person name="Ozer E.A."/>
            <person name="Fitzpatrick M.A."/>
            <person name="Hauser A.R."/>
        </authorList>
    </citation>
    <scope>NUCLEOTIDE SEQUENCE [LARGE SCALE GENOMIC DNA]</scope>
    <source>
        <strain evidence="10 13">ABBL059</strain>
    </source>
</reference>
<dbReference type="Proteomes" id="UP000051322">
    <property type="component" value="Unassembled WGS sequence"/>
</dbReference>
<feature type="transmembrane region" description="Helical" evidence="8">
    <location>
        <begin position="241"/>
        <end position="258"/>
    </location>
</feature>
<dbReference type="InterPro" id="IPR020846">
    <property type="entry name" value="MFS_dom"/>
</dbReference>
<proteinExistence type="predicted"/>
<dbReference type="InterPro" id="IPR036259">
    <property type="entry name" value="MFS_trans_sf"/>
</dbReference>
<evidence type="ECO:0000256" key="2">
    <source>
        <dbReference type="ARBA" id="ARBA00022448"/>
    </source>
</evidence>
<evidence type="ECO:0000313" key="13">
    <source>
        <dbReference type="Proteomes" id="UP000051322"/>
    </source>
</evidence>
<keyword evidence="7 8" id="KW-0472">Membrane</keyword>
<reference evidence="12" key="4">
    <citation type="submission" date="2024-01" db="EMBL/GenBank/DDBJ databases">
        <authorList>
            <person name="Macesic N."/>
        </authorList>
    </citation>
    <scope>NUCLEOTIDE SEQUENCE</scope>
    <source>
        <strain evidence="12">CPO519</strain>
    </source>
</reference>
<feature type="transmembrane region" description="Helical" evidence="8">
    <location>
        <begin position="51"/>
        <end position="75"/>
    </location>
</feature>
<evidence type="ECO:0000256" key="3">
    <source>
        <dbReference type="ARBA" id="ARBA00022475"/>
    </source>
</evidence>
<dbReference type="EMBL" id="JARTMM010000027">
    <property type="protein sequence ID" value="MDK4881827.1"/>
    <property type="molecule type" value="Genomic_DNA"/>
</dbReference>
<evidence type="ECO:0000313" key="14">
    <source>
        <dbReference type="Proteomes" id="UP001174156"/>
    </source>
</evidence>
<dbReference type="EMBL" id="JARTMM020000003">
    <property type="protein sequence ID" value="MEC5498906.1"/>
    <property type="molecule type" value="Genomic_DNA"/>
</dbReference>
<evidence type="ECO:0000256" key="4">
    <source>
        <dbReference type="ARBA" id="ARBA00022692"/>
    </source>
</evidence>
<dbReference type="FunFam" id="1.20.1250.20:FF:000001">
    <property type="entry name" value="Dicarboxylate MFS transporter"/>
    <property type="match status" value="1"/>
</dbReference>
<gene>
    <name evidence="10" type="ORF">APD06_18705</name>
    <name evidence="12" type="ORF">P9867_021480</name>
    <name evidence="11" type="ORF">P9867_08960</name>
</gene>
<evidence type="ECO:0000313" key="11">
    <source>
        <dbReference type="EMBL" id="MDK4881827.1"/>
    </source>
</evidence>
<evidence type="ECO:0000313" key="10">
    <source>
        <dbReference type="EMBL" id="KQD07581.1"/>
    </source>
</evidence>
<evidence type="ECO:0000256" key="6">
    <source>
        <dbReference type="ARBA" id="ARBA00022989"/>
    </source>
</evidence>
<dbReference type="Pfam" id="PF07690">
    <property type="entry name" value="MFS_1"/>
    <property type="match status" value="1"/>
</dbReference>
<feature type="transmembrane region" description="Helical" evidence="8">
    <location>
        <begin position="20"/>
        <end position="45"/>
    </location>
</feature>
<dbReference type="EMBL" id="LLFE01000228">
    <property type="protein sequence ID" value="KQD07581.1"/>
    <property type="molecule type" value="Genomic_DNA"/>
</dbReference>
<protein>
    <submittedName>
        <fullName evidence="11">MFS transporter</fullName>
    </submittedName>
</protein>
<keyword evidence="3" id="KW-1003">Cell membrane</keyword>
<keyword evidence="2" id="KW-0813">Transport</keyword>
<keyword evidence="6 8" id="KW-1133">Transmembrane helix</keyword>
<dbReference type="PANTHER" id="PTHR43528:SF1">
    <property type="entry name" value="ALPHA-KETOGLUTARATE PERMEASE"/>
    <property type="match status" value="1"/>
</dbReference>
<name>A0A0Q1HW02_ACIBA</name>
<evidence type="ECO:0000256" key="7">
    <source>
        <dbReference type="ARBA" id="ARBA00023136"/>
    </source>
</evidence>
<keyword evidence="5" id="KW-0769">Symport</keyword>
<comment type="caution">
    <text evidence="11">The sequence shown here is derived from an EMBL/GenBank/DDBJ whole genome shotgun (WGS) entry which is preliminary data.</text>
</comment>
<feature type="transmembrane region" description="Helical" evidence="8">
    <location>
        <begin position="369"/>
        <end position="392"/>
    </location>
</feature>
<comment type="subcellular location">
    <subcellularLocation>
        <location evidence="1">Cell membrane</location>
        <topology evidence="1">Multi-pass membrane protein</topology>
    </subcellularLocation>
</comment>
<dbReference type="Proteomes" id="UP001174156">
    <property type="component" value="Unassembled WGS sequence"/>
</dbReference>
<keyword evidence="4 8" id="KW-0812">Transmembrane</keyword>
<evidence type="ECO:0000256" key="1">
    <source>
        <dbReference type="ARBA" id="ARBA00004651"/>
    </source>
</evidence>
<dbReference type="RefSeq" id="WP_005199772.1">
    <property type="nucleotide sequence ID" value="NZ_CP042558.1"/>
</dbReference>
<dbReference type="InterPro" id="IPR051084">
    <property type="entry name" value="H+-coupled_symporters"/>
</dbReference>
<reference evidence="11" key="3">
    <citation type="submission" date="2023-01" db="EMBL/GenBank/DDBJ databases">
        <title>Genomic dissection of endemic carbapenem resistance: metallo-beta-lactamase gene dissemination through clonal, plasmid and integron transfer pathways.</title>
        <authorList>
            <person name="Macesic N."/>
        </authorList>
    </citation>
    <scope>NUCLEOTIDE SEQUENCE</scope>
    <source>
        <strain evidence="11">CPO519</strain>
    </source>
</reference>
<dbReference type="InterPro" id="IPR011701">
    <property type="entry name" value="MFS"/>
</dbReference>
<evidence type="ECO:0000259" key="9">
    <source>
        <dbReference type="PROSITE" id="PS50850"/>
    </source>
</evidence>
<dbReference type="AlphaFoldDB" id="A0A0Q1HW02"/>
<sequence length="427" mass="47184">MNEKAKSDQNTLKRVATASFIGNFVEWFDYAAYGFLATVIALVFFPSSDPVVALMSTYAIFALSFIVRPFGGIFWGYIGDKYGRKHALSWSIMIMTLATMCIALLPNYASIGIFAPLLLLFFRMIQGFSASGEYAGASNFLAEYAPKNKKGLYTSLVPASTAAGLLLGSLMSAAMFAWMSESFLYEYGWRIPFLLAAPLGLIGRFIRLKLEDTPEFLAHQKTSHKETFPIKALFTEYRQPLFKAFAIASLNATAFYLIFSYMPNYLSTELGVNKTESFISGAISLAFYIGIVFMMGKYSDRMGRNKMLAMACIGFIILTFPLFYFLSDTSFIGMIIIQLVFCSLLAMNDGSLPAYLTELFPVHVRYTGFAFSFNTANALLGGTIPLLATWLIHSTGSTLAPAFILIVIALFSMSVLVQSNKAKLVTV</sequence>
<feature type="transmembrane region" description="Helical" evidence="8">
    <location>
        <begin position="111"/>
        <end position="130"/>
    </location>
</feature>